<feature type="transmembrane region" description="Helical" evidence="2">
    <location>
        <begin position="236"/>
        <end position="257"/>
    </location>
</feature>
<dbReference type="InterPro" id="IPR050327">
    <property type="entry name" value="Proton-linked_MCT"/>
</dbReference>
<dbReference type="OrthoDB" id="6435476at2759"/>
<feature type="transmembrane region" description="Helical" evidence="2">
    <location>
        <begin position="171"/>
        <end position="194"/>
    </location>
</feature>
<keyword evidence="4" id="KW-1185">Reference proteome</keyword>
<feature type="transmembrane region" description="Helical" evidence="2">
    <location>
        <begin position="451"/>
        <end position="470"/>
    </location>
</feature>
<dbReference type="Pfam" id="PF07690">
    <property type="entry name" value="MFS_1"/>
    <property type="match status" value="1"/>
</dbReference>
<dbReference type="RefSeq" id="XP_009050576.1">
    <property type="nucleotide sequence ID" value="XM_009052328.1"/>
</dbReference>
<dbReference type="Proteomes" id="UP000030746">
    <property type="component" value="Unassembled WGS sequence"/>
</dbReference>
<feature type="transmembrane region" description="Helical" evidence="2">
    <location>
        <begin position="117"/>
        <end position="139"/>
    </location>
</feature>
<evidence type="ECO:0000256" key="2">
    <source>
        <dbReference type="SAM" id="Phobius"/>
    </source>
</evidence>
<reference evidence="3 4" key="1">
    <citation type="journal article" date="2013" name="Nature">
        <title>Insights into bilaterian evolution from three spiralian genomes.</title>
        <authorList>
            <person name="Simakov O."/>
            <person name="Marletaz F."/>
            <person name="Cho S.J."/>
            <person name="Edsinger-Gonzales E."/>
            <person name="Havlak P."/>
            <person name="Hellsten U."/>
            <person name="Kuo D.H."/>
            <person name="Larsson T."/>
            <person name="Lv J."/>
            <person name="Arendt D."/>
            <person name="Savage R."/>
            <person name="Osoegawa K."/>
            <person name="de Jong P."/>
            <person name="Grimwood J."/>
            <person name="Chapman J.A."/>
            <person name="Shapiro H."/>
            <person name="Aerts A."/>
            <person name="Otillar R.P."/>
            <person name="Terry A.Y."/>
            <person name="Boore J.L."/>
            <person name="Grigoriev I.V."/>
            <person name="Lindberg D.R."/>
            <person name="Seaver E.C."/>
            <person name="Weisblat D.A."/>
            <person name="Putnam N.H."/>
            <person name="Rokhsar D.S."/>
        </authorList>
    </citation>
    <scope>NUCLEOTIDE SEQUENCE [LARGE SCALE GENOMIC DNA]</scope>
</reference>
<feature type="transmembrane region" description="Helical" evidence="2">
    <location>
        <begin position="146"/>
        <end position="165"/>
    </location>
</feature>
<keyword evidence="2" id="KW-0472">Membrane</keyword>
<dbReference type="HOGENOM" id="CLU_001265_59_2_1"/>
<feature type="transmembrane region" description="Helical" evidence="2">
    <location>
        <begin position="206"/>
        <end position="224"/>
    </location>
</feature>
<dbReference type="InterPro" id="IPR036259">
    <property type="entry name" value="MFS_trans_sf"/>
</dbReference>
<name>V4AVD1_LOTGI</name>
<dbReference type="PANTHER" id="PTHR11360:SF306">
    <property type="entry name" value="RE01051P"/>
    <property type="match status" value="1"/>
</dbReference>
<dbReference type="InterPro" id="IPR011701">
    <property type="entry name" value="MFS"/>
</dbReference>
<dbReference type="EMBL" id="KB201205">
    <property type="protein sequence ID" value="ESO98955.1"/>
    <property type="molecule type" value="Genomic_DNA"/>
</dbReference>
<dbReference type="OMA" id="TGCENED"/>
<dbReference type="PANTHER" id="PTHR11360">
    <property type="entry name" value="MONOCARBOXYLATE TRANSPORTER"/>
    <property type="match status" value="1"/>
</dbReference>
<keyword evidence="2" id="KW-0812">Transmembrane</keyword>
<dbReference type="CDD" id="cd17352">
    <property type="entry name" value="MFS_MCT_SLC16"/>
    <property type="match status" value="1"/>
</dbReference>
<dbReference type="CTD" id="20237910"/>
<feature type="transmembrane region" description="Helical" evidence="2">
    <location>
        <begin position="476"/>
        <end position="497"/>
    </location>
</feature>
<feature type="transmembrane region" description="Helical" evidence="2">
    <location>
        <begin position="76"/>
        <end position="97"/>
    </location>
</feature>
<keyword evidence="2" id="KW-1133">Transmembrane helix</keyword>
<feature type="transmembrane region" description="Helical" evidence="2">
    <location>
        <begin position="539"/>
        <end position="558"/>
    </location>
</feature>
<evidence type="ECO:0008006" key="5">
    <source>
        <dbReference type="Google" id="ProtNLM"/>
    </source>
</evidence>
<feature type="transmembrane region" description="Helical" evidence="2">
    <location>
        <begin position="419"/>
        <end position="439"/>
    </location>
</feature>
<sequence length="580" mass="64266">MLDKQETDNHLGEIMEDSVISEQKQPDLEELSVGDAQPVRKNRVSNNDPDIVKTVIEELHDDTEIEDDGLPIDRGWAWVITFAAFHNFLIIAGYNKAMGLLFIEFLILFKSSTTETALIVGVMAGVFGISVFITMQVLVSKFKIRYIVMLGGFLSGIGIILSVFATNLIQLILTQSVFVGMGNSMVHAPALVLIGKYFKNKRSTAAAIAASAVSAGAVIFPHLVKYLIDEYGLRGALLILGGIHLHILVAGLLMVPIESFKTRKQARKSTIPRVLSPDGIVQPCDKIDLQLIRSRESLVSWDSNNKLKPNSHYSPLLLHRPRTRSNASRLSDFTSQTDISTFVPNNQEFIDSRVEECENPFLKGDNRLKTFFNSLGFYLWKKPLFLLLNSTFALNSFLVLFLNYYPAYVVELGTSEQDAANILSIAGAVDFFCRLGAGLFADLGYMKRTHICAIAQIVSALNCHLLVFYSSYHYQIIGIVLFGMFSGVYNSFIPVLIMDFLGMDDLAKALGFVMITHGAAICAYHPIVGALKDYTGTYIASFHCMGACVILSAVLLLMEPLFRKCKKSQETIHTKELVIG</sequence>
<dbReference type="SUPFAM" id="SSF103473">
    <property type="entry name" value="MFS general substrate transporter"/>
    <property type="match status" value="1"/>
</dbReference>
<protein>
    <recommendedName>
        <fullName evidence="5">Major facilitator superfamily (MFS) profile domain-containing protein</fullName>
    </recommendedName>
</protein>
<gene>
    <name evidence="3" type="ORF">LOTGIDRAFT_158918</name>
</gene>
<feature type="transmembrane region" description="Helical" evidence="2">
    <location>
        <begin position="509"/>
        <end position="527"/>
    </location>
</feature>
<feature type="transmembrane region" description="Helical" evidence="2">
    <location>
        <begin position="384"/>
        <end position="407"/>
    </location>
</feature>
<organism evidence="3 4">
    <name type="scientific">Lottia gigantea</name>
    <name type="common">Giant owl limpet</name>
    <dbReference type="NCBI Taxonomy" id="225164"/>
    <lineage>
        <taxon>Eukaryota</taxon>
        <taxon>Metazoa</taxon>
        <taxon>Spiralia</taxon>
        <taxon>Lophotrochozoa</taxon>
        <taxon>Mollusca</taxon>
        <taxon>Gastropoda</taxon>
        <taxon>Patellogastropoda</taxon>
        <taxon>Lottioidea</taxon>
        <taxon>Lottiidae</taxon>
        <taxon>Lottia</taxon>
    </lineage>
</organism>
<dbReference type="AlphaFoldDB" id="V4AVD1"/>
<proteinExistence type="predicted"/>
<feature type="region of interest" description="Disordered" evidence="1">
    <location>
        <begin position="1"/>
        <end position="27"/>
    </location>
</feature>
<accession>V4AVD1</accession>
<dbReference type="Gene3D" id="1.20.1250.20">
    <property type="entry name" value="MFS general substrate transporter like domains"/>
    <property type="match status" value="1"/>
</dbReference>
<evidence type="ECO:0000313" key="4">
    <source>
        <dbReference type="Proteomes" id="UP000030746"/>
    </source>
</evidence>
<dbReference type="GeneID" id="20237910"/>
<dbReference type="KEGG" id="lgi:LOTGIDRAFT_158918"/>
<evidence type="ECO:0000256" key="1">
    <source>
        <dbReference type="SAM" id="MobiDB-lite"/>
    </source>
</evidence>
<feature type="compositionally biased region" description="Basic and acidic residues" evidence="1">
    <location>
        <begin position="1"/>
        <end position="13"/>
    </location>
</feature>
<dbReference type="GO" id="GO:0008028">
    <property type="term" value="F:monocarboxylic acid transmembrane transporter activity"/>
    <property type="evidence" value="ECO:0007669"/>
    <property type="project" value="TreeGrafter"/>
</dbReference>
<evidence type="ECO:0000313" key="3">
    <source>
        <dbReference type="EMBL" id="ESO98955.1"/>
    </source>
</evidence>